<organism evidence="3 4">
    <name type="scientific">Cystobacter fuscus (strain ATCC 25194 / DSM 2262 / NBRC 100088 / M29)</name>
    <dbReference type="NCBI Taxonomy" id="1242864"/>
    <lineage>
        <taxon>Bacteria</taxon>
        <taxon>Pseudomonadati</taxon>
        <taxon>Myxococcota</taxon>
        <taxon>Myxococcia</taxon>
        <taxon>Myxococcales</taxon>
        <taxon>Cystobacterineae</taxon>
        <taxon>Archangiaceae</taxon>
        <taxon>Cystobacter</taxon>
    </lineage>
</organism>
<dbReference type="PANTHER" id="PTHR44068:SF1">
    <property type="entry name" value="HYPOTHETICAL LOC100005854"/>
    <property type="match status" value="1"/>
</dbReference>
<dbReference type="InterPro" id="IPR013216">
    <property type="entry name" value="Methyltransf_11"/>
</dbReference>
<dbReference type="GO" id="GO:0016126">
    <property type="term" value="P:sterol biosynthetic process"/>
    <property type="evidence" value="ECO:0007669"/>
    <property type="project" value="TreeGrafter"/>
</dbReference>
<dbReference type="Gene3D" id="3.40.50.150">
    <property type="entry name" value="Vaccinia Virus protein VP39"/>
    <property type="match status" value="1"/>
</dbReference>
<comment type="caution">
    <text evidence="3">The sequence shown here is derived from an EMBL/GenBank/DDBJ whole genome shotgun (WGS) entry which is preliminary data.</text>
</comment>
<dbReference type="OrthoDB" id="9789575at2"/>
<dbReference type="InterPro" id="IPR029063">
    <property type="entry name" value="SAM-dependent_MTases_sf"/>
</dbReference>
<accession>S9P4Q0</accession>
<keyword evidence="1" id="KW-0808">Transferase</keyword>
<dbReference type="AlphaFoldDB" id="S9P4Q0"/>
<dbReference type="InterPro" id="IPR050447">
    <property type="entry name" value="Erg6_SMT_methyltransf"/>
</dbReference>
<dbReference type="eggNOG" id="COG2230">
    <property type="taxonomic scope" value="Bacteria"/>
</dbReference>
<evidence type="ECO:0000256" key="1">
    <source>
        <dbReference type="ARBA" id="ARBA00022679"/>
    </source>
</evidence>
<evidence type="ECO:0000313" key="4">
    <source>
        <dbReference type="Proteomes" id="UP000011682"/>
    </source>
</evidence>
<dbReference type="SUPFAM" id="SSF53335">
    <property type="entry name" value="S-adenosyl-L-methionine-dependent methyltransferases"/>
    <property type="match status" value="1"/>
</dbReference>
<sequence length="292" mass="33299">MRYEGSWPRAVLEGAALLRLVLGPSSGRPERFYTLLSTHNLLSEHSLFMNLGYWADSGVRTLDEASRALTALLGQTARLGPGDEVLDVGFGFGDQILYWAGSFHPRRLTGLDLMPLHVEVARERMVRAGLASRVLLQEGSATRMPFPARCFDKVVALESSFHFDTREDFFTEAWRVLRPGGRLALTDILPLPGHRFSRLFQAVWQIPGENLYCREIYRARLVAAGFEAVEVHSIREHVYEPLLRFLGRRLDAPELVHRMNPLLRLVSRPWWYARLVRSTFDYVLATGVKPLR</sequence>
<reference evidence="3" key="1">
    <citation type="submission" date="2013-05" db="EMBL/GenBank/DDBJ databases">
        <title>Genome assembly of Cystobacter fuscus DSM 2262.</title>
        <authorList>
            <person name="Sharma G."/>
            <person name="Khatri I."/>
            <person name="Kaur C."/>
            <person name="Mayilraj S."/>
            <person name="Subramanian S."/>
        </authorList>
    </citation>
    <scope>NUCLEOTIDE SEQUENCE [LARGE SCALE GENOMIC DNA]</scope>
    <source>
        <strain evidence="3">DSM 2262</strain>
    </source>
</reference>
<protein>
    <submittedName>
        <fullName evidence="3">McyJ</fullName>
    </submittedName>
</protein>
<proteinExistence type="predicted"/>
<dbReference type="Proteomes" id="UP000011682">
    <property type="component" value="Unassembled WGS sequence"/>
</dbReference>
<evidence type="ECO:0000313" key="3">
    <source>
        <dbReference type="EMBL" id="EPX57192.1"/>
    </source>
</evidence>
<keyword evidence="4" id="KW-1185">Reference proteome</keyword>
<evidence type="ECO:0000259" key="2">
    <source>
        <dbReference type="Pfam" id="PF08241"/>
    </source>
</evidence>
<dbReference type="EMBL" id="ANAH02000064">
    <property type="protein sequence ID" value="EPX57192.1"/>
    <property type="molecule type" value="Genomic_DNA"/>
</dbReference>
<name>S9P4Q0_CYSF2</name>
<feature type="domain" description="Methyltransferase type 11" evidence="2">
    <location>
        <begin position="86"/>
        <end position="184"/>
    </location>
</feature>
<gene>
    <name evidence="3" type="ORF">D187_006946</name>
</gene>
<dbReference type="CDD" id="cd02440">
    <property type="entry name" value="AdoMet_MTases"/>
    <property type="match status" value="1"/>
</dbReference>
<dbReference type="Pfam" id="PF08241">
    <property type="entry name" value="Methyltransf_11"/>
    <property type="match status" value="1"/>
</dbReference>
<dbReference type="GO" id="GO:0003838">
    <property type="term" value="F:sterol 24-C-methyltransferase activity"/>
    <property type="evidence" value="ECO:0007669"/>
    <property type="project" value="TreeGrafter"/>
</dbReference>
<dbReference type="PANTHER" id="PTHR44068">
    <property type="entry name" value="ZGC:194242"/>
    <property type="match status" value="1"/>
</dbReference>
<dbReference type="RefSeq" id="WP_002631426.1">
    <property type="nucleotide sequence ID" value="NZ_ANAH02000064.1"/>
</dbReference>